<keyword evidence="2" id="KW-1185">Reference proteome</keyword>
<reference evidence="1 2" key="1">
    <citation type="submission" date="2021-06" db="EMBL/GenBank/DDBJ databases">
        <authorList>
            <person name="Kallberg Y."/>
            <person name="Tangrot J."/>
            <person name="Rosling A."/>
        </authorList>
    </citation>
    <scope>NUCLEOTIDE SEQUENCE [LARGE SCALE GENOMIC DNA]</scope>
    <source>
        <strain evidence="1 2">120-4 pot B 10/14</strain>
    </source>
</reference>
<feature type="non-terminal residue" evidence="1">
    <location>
        <position position="1"/>
    </location>
</feature>
<evidence type="ECO:0000313" key="2">
    <source>
        <dbReference type="Proteomes" id="UP000789901"/>
    </source>
</evidence>
<evidence type="ECO:0000313" key="1">
    <source>
        <dbReference type="EMBL" id="CAG8769966.1"/>
    </source>
</evidence>
<comment type="caution">
    <text evidence="1">The sequence shown here is derived from an EMBL/GenBank/DDBJ whole genome shotgun (WGS) entry which is preliminary data.</text>
</comment>
<name>A0ABN7VI49_GIGMA</name>
<dbReference type="EMBL" id="CAJVQB010014680">
    <property type="protein sequence ID" value="CAG8769966.1"/>
    <property type="molecule type" value="Genomic_DNA"/>
</dbReference>
<sequence>FSSSISSIDIYGPCYIYLSVNLHAWVRLLKHSCNACQATTKDEVMNIQLTKALTIGSQNNDTQSPRAPIPKP</sequence>
<accession>A0ABN7VI49</accession>
<proteinExistence type="predicted"/>
<protein>
    <submittedName>
        <fullName evidence="1">3444_t:CDS:1</fullName>
    </submittedName>
</protein>
<organism evidence="1 2">
    <name type="scientific">Gigaspora margarita</name>
    <dbReference type="NCBI Taxonomy" id="4874"/>
    <lineage>
        <taxon>Eukaryota</taxon>
        <taxon>Fungi</taxon>
        <taxon>Fungi incertae sedis</taxon>
        <taxon>Mucoromycota</taxon>
        <taxon>Glomeromycotina</taxon>
        <taxon>Glomeromycetes</taxon>
        <taxon>Diversisporales</taxon>
        <taxon>Gigasporaceae</taxon>
        <taxon>Gigaspora</taxon>
    </lineage>
</organism>
<dbReference type="Proteomes" id="UP000789901">
    <property type="component" value="Unassembled WGS sequence"/>
</dbReference>
<gene>
    <name evidence="1" type="ORF">GMARGA_LOCUS18409</name>
</gene>